<sequence length="333" mass="37568">MSVASYQLAIIEIVEYGGRYDAGMNLHKYYQFTEMEIGLAVGGAFLSSALNVLFDRLAPQGDLLKMFQKHKHHVRLLRKLKMTLVGLSAVLSDAENKQASNPHVSQWIDELRDAVDGAENFTEEVNYEALRFKDEGQHQNLAETSNQQICKCVDGREALKAIMRKRTCRDALVWGESIADNSQTERYNYLSNCKDCDSLPALGQLPLEILSIGRMHGITERLPRLTELSIYHDGSDEEIVSDENWELPSSIRRLHISNLKTLSSQAKSLTSLELLYIVNSTLAESALPSSLSVLAILHCPLLKPLLEFDKGEHWPNIAHISTIRIDEEYLMIK</sequence>
<evidence type="ECO:0000256" key="2">
    <source>
        <dbReference type="ARBA" id="ARBA00022741"/>
    </source>
</evidence>
<evidence type="ECO:0000256" key="3">
    <source>
        <dbReference type="ARBA" id="ARBA00022821"/>
    </source>
</evidence>
<keyword evidence="6" id="KW-1185">Reference proteome</keyword>
<evidence type="ECO:0000259" key="4">
    <source>
        <dbReference type="Pfam" id="PF18052"/>
    </source>
</evidence>
<keyword evidence="1" id="KW-0677">Repeat</keyword>
<comment type="caution">
    <text evidence="5">The sequence shown here is derived from an EMBL/GenBank/DDBJ whole genome shotgun (WGS) entry which is preliminary data.</text>
</comment>
<keyword evidence="3" id="KW-0611">Plant defense</keyword>
<dbReference type="InterPro" id="IPR041118">
    <property type="entry name" value="Rx_N"/>
</dbReference>
<dbReference type="SUPFAM" id="SSF52058">
    <property type="entry name" value="L domain-like"/>
    <property type="match status" value="1"/>
</dbReference>
<name>A0ABS8SN56_DATST</name>
<feature type="domain" description="Disease resistance N-terminal" evidence="4">
    <location>
        <begin position="45"/>
        <end position="139"/>
    </location>
</feature>
<evidence type="ECO:0000256" key="1">
    <source>
        <dbReference type="ARBA" id="ARBA00022737"/>
    </source>
</evidence>
<proteinExistence type="predicted"/>
<dbReference type="EMBL" id="JACEIK010000645">
    <property type="protein sequence ID" value="MCD7460297.1"/>
    <property type="molecule type" value="Genomic_DNA"/>
</dbReference>
<evidence type="ECO:0000313" key="6">
    <source>
        <dbReference type="Proteomes" id="UP000823775"/>
    </source>
</evidence>
<dbReference type="Pfam" id="PF18052">
    <property type="entry name" value="Rx_N"/>
    <property type="match status" value="1"/>
</dbReference>
<dbReference type="Proteomes" id="UP000823775">
    <property type="component" value="Unassembled WGS sequence"/>
</dbReference>
<protein>
    <recommendedName>
        <fullName evidence="4">Disease resistance N-terminal domain-containing protein</fullName>
    </recommendedName>
</protein>
<accession>A0ABS8SN56</accession>
<organism evidence="5 6">
    <name type="scientific">Datura stramonium</name>
    <name type="common">Jimsonweed</name>
    <name type="synonym">Common thornapple</name>
    <dbReference type="NCBI Taxonomy" id="4076"/>
    <lineage>
        <taxon>Eukaryota</taxon>
        <taxon>Viridiplantae</taxon>
        <taxon>Streptophyta</taxon>
        <taxon>Embryophyta</taxon>
        <taxon>Tracheophyta</taxon>
        <taxon>Spermatophyta</taxon>
        <taxon>Magnoliopsida</taxon>
        <taxon>eudicotyledons</taxon>
        <taxon>Gunneridae</taxon>
        <taxon>Pentapetalae</taxon>
        <taxon>asterids</taxon>
        <taxon>lamiids</taxon>
        <taxon>Solanales</taxon>
        <taxon>Solanaceae</taxon>
        <taxon>Solanoideae</taxon>
        <taxon>Datureae</taxon>
        <taxon>Datura</taxon>
    </lineage>
</organism>
<dbReference type="Gene3D" id="1.20.5.4130">
    <property type="match status" value="1"/>
</dbReference>
<gene>
    <name evidence="5" type="ORF">HAX54_043241</name>
</gene>
<evidence type="ECO:0000313" key="5">
    <source>
        <dbReference type="EMBL" id="MCD7460297.1"/>
    </source>
</evidence>
<keyword evidence="2" id="KW-0547">Nucleotide-binding</keyword>
<reference evidence="5 6" key="1">
    <citation type="journal article" date="2021" name="BMC Genomics">
        <title>Datura genome reveals duplications of psychoactive alkaloid biosynthetic genes and high mutation rate following tissue culture.</title>
        <authorList>
            <person name="Rajewski A."/>
            <person name="Carter-House D."/>
            <person name="Stajich J."/>
            <person name="Litt A."/>
        </authorList>
    </citation>
    <scope>NUCLEOTIDE SEQUENCE [LARGE SCALE GENOMIC DNA]</scope>
    <source>
        <strain evidence="5">AR-01</strain>
    </source>
</reference>